<dbReference type="Pfam" id="PF04607">
    <property type="entry name" value="RelA_SpoT"/>
    <property type="match status" value="1"/>
</dbReference>
<feature type="domain" description="RelA/SpoT" evidence="1">
    <location>
        <begin position="66"/>
        <end position="207"/>
    </location>
</feature>
<organism evidence="2 3">
    <name type="scientific">Burkholderia theae</name>
    <dbReference type="NCBI Taxonomy" id="3143496"/>
    <lineage>
        <taxon>Bacteria</taxon>
        <taxon>Pseudomonadati</taxon>
        <taxon>Pseudomonadota</taxon>
        <taxon>Betaproteobacteria</taxon>
        <taxon>Burkholderiales</taxon>
        <taxon>Burkholderiaceae</taxon>
        <taxon>Burkholderia</taxon>
    </lineage>
</organism>
<protein>
    <recommendedName>
        <fullName evidence="1">RelA/SpoT domain-containing protein</fullName>
    </recommendedName>
</protein>
<dbReference type="InterPro" id="IPR043519">
    <property type="entry name" value="NT_sf"/>
</dbReference>
<name>A0ABU9WEB8_9BURK</name>
<keyword evidence="3" id="KW-1185">Reference proteome</keyword>
<evidence type="ECO:0000313" key="2">
    <source>
        <dbReference type="EMBL" id="MEN2470337.1"/>
    </source>
</evidence>
<sequence length="379" mass="42702">MYQKTEVEFRQQNGITDAEWEIAKIDWNTLSAIGSHHDSQKNSLARAAEAMARDLQSIDRVHSVRFRVKDTDHLLVKIIRKRVEGSEKYTDISLQNYQAKITDLVGVRALHLFKEDLFLIDSSIRDAWELEESPPVAYVRGGDLGEKLEDAGFDVKAHKAGYRSVHYIVSTRPRRQKILAEIQVRTIFEEGWAEIDHTVKYPNFSDDESVAEFLGIFNRLAGAADEMGSFVRRMTESVREVSAIVCREYGDITGAGGQTSTSAELSERLNKAVTFLSFSSNFSKNPYLRKKKGMDEAFRISDPTDKTTGDFVSFKISDGDQTFPGRISRTALAILRGAIDADDLATFETHKERIRAAAFNMRRTNPSLDLIALGSNNFT</sequence>
<comment type="caution">
    <text evidence="2">The sequence shown here is derived from an EMBL/GenBank/DDBJ whole genome shotgun (WGS) entry which is preliminary data.</text>
</comment>
<dbReference type="PANTHER" id="PTHR41773:SF1">
    <property type="entry name" value="RELA_SPOT DOMAIN-CONTAINING PROTEIN"/>
    <property type="match status" value="1"/>
</dbReference>
<proteinExistence type="predicted"/>
<evidence type="ECO:0000259" key="1">
    <source>
        <dbReference type="SMART" id="SM00954"/>
    </source>
</evidence>
<dbReference type="SMART" id="SM00954">
    <property type="entry name" value="RelA_SpoT"/>
    <property type="match status" value="1"/>
</dbReference>
<dbReference type="Gene3D" id="3.30.460.10">
    <property type="entry name" value="Beta Polymerase, domain 2"/>
    <property type="match status" value="1"/>
</dbReference>
<reference evidence="2 3" key="1">
    <citation type="submission" date="2024-05" db="EMBL/GenBank/DDBJ databases">
        <title>Burkholderia sp. Nov. a novel bacteria isolated from rhizosphere soil of Camellia sinensis.</title>
        <authorList>
            <person name="Dong Y."/>
        </authorList>
    </citation>
    <scope>NUCLEOTIDE SEQUENCE [LARGE SCALE GENOMIC DNA]</scope>
    <source>
        <strain evidence="2 3">GS2Y</strain>
    </source>
</reference>
<dbReference type="CDD" id="cd05399">
    <property type="entry name" value="NT_Rel-Spo_like"/>
    <property type="match status" value="1"/>
</dbReference>
<evidence type="ECO:0000313" key="3">
    <source>
        <dbReference type="Proteomes" id="UP001466933"/>
    </source>
</evidence>
<dbReference type="PANTHER" id="PTHR41773">
    <property type="entry name" value="GTP PYROPHOSPHATASE-RELATED"/>
    <property type="match status" value="1"/>
</dbReference>
<dbReference type="RefSeq" id="WP_343491820.1">
    <property type="nucleotide sequence ID" value="NZ_JBCPYA010000003.1"/>
</dbReference>
<dbReference type="SUPFAM" id="SSF81301">
    <property type="entry name" value="Nucleotidyltransferase"/>
    <property type="match status" value="1"/>
</dbReference>
<dbReference type="EMBL" id="JBCPYA010000003">
    <property type="protein sequence ID" value="MEN2470337.1"/>
    <property type="molecule type" value="Genomic_DNA"/>
</dbReference>
<gene>
    <name evidence="2" type="ORF">VOI36_10555</name>
</gene>
<dbReference type="InterPro" id="IPR007685">
    <property type="entry name" value="RelA_SpoT"/>
</dbReference>
<accession>A0ABU9WEB8</accession>
<dbReference type="Proteomes" id="UP001466933">
    <property type="component" value="Unassembled WGS sequence"/>
</dbReference>